<dbReference type="InterPro" id="IPR000719">
    <property type="entry name" value="Prot_kinase_dom"/>
</dbReference>
<reference evidence="15" key="2">
    <citation type="submission" date="2015-01" db="EMBL/GenBank/DDBJ databases">
        <title>Evolutionary Origins and Diversification of the Mycorrhizal Mutualists.</title>
        <authorList>
            <consortium name="DOE Joint Genome Institute"/>
            <consortium name="Mycorrhizal Genomics Consortium"/>
            <person name="Kohler A."/>
            <person name="Kuo A."/>
            <person name="Nagy L.G."/>
            <person name="Floudas D."/>
            <person name="Copeland A."/>
            <person name="Barry K.W."/>
            <person name="Cichocki N."/>
            <person name="Veneault-Fourrey C."/>
            <person name="LaButti K."/>
            <person name="Lindquist E.A."/>
            <person name="Lipzen A."/>
            <person name="Lundell T."/>
            <person name="Morin E."/>
            <person name="Murat C."/>
            <person name="Riley R."/>
            <person name="Ohm R."/>
            <person name="Sun H."/>
            <person name="Tunlid A."/>
            <person name="Henrissat B."/>
            <person name="Grigoriev I.V."/>
            <person name="Hibbett D.S."/>
            <person name="Martin F."/>
        </authorList>
    </citation>
    <scope>NUCLEOTIDE SEQUENCE [LARGE SCALE GENOMIC DNA]</scope>
    <source>
        <strain evidence="15">MAFF 305830</strain>
    </source>
</reference>
<evidence type="ECO:0000259" key="13">
    <source>
        <dbReference type="PROSITE" id="PS50011"/>
    </source>
</evidence>
<dbReference type="GO" id="GO:0004674">
    <property type="term" value="F:protein serine/threonine kinase activity"/>
    <property type="evidence" value="ECO:0007669"/>
    <property type="project" value="UniProtKB-KW"/>
</dbReference>
<evidence type="ECO:0000256" key="4">
    <source>
        <dbReference type="ARBA" id="ARBA00022679"/>
    </source>
</evidence>
<evidence type="ECO:0000256" key="5">
    <source>
        <dbReference type="ARBA" id="ARBA00022741"/>
    </source>
</evidence>
<dbReference type="EMBL" id="KN824290">
    <property type="protein sequence ID" value="KIM29064.1"/>
    <property type="molecule type" value="Genomic_DNA"/>
</dbReference>
<dbReference type="PROSITE" id="PS00108">
    <property type="entry name" value="PROTEIN_KINASE_ST"/>
    <property type="match status" value="1"/>
</dbReference>
<feature type="binding site" evidence="10">
    <location>
        <position position="46"/>
    </location>
    <ligand>
        <name>ATP</name>
        <dbReference type="ChEBI" id="CHEBI:30616"/>
    </ligand>
</feature>
<dbReference type="HOGENOM" id="CLU_019279_1_2_1"/>
<keyword evidence="7 10" id="KW-0067">ATP-binding</keyword>
<feature type="region of interest" description="Disordered" evidence="12">
    <location>
        <begin position="308"/>
        <end position="404"/>
    </location>
</feature>
<feature type="compositionally biased region" description="Low complexity" evidence="12">
    <location>
        <begin position="320"/>
        <end position="336"/>
    </location>
</feature>
<evidence type="ECO:0000256" key="3">
    <source>
        <dbReference type="ARBA" id="ARBA00022527"/>
    </source>
</evidence>
<dbReference type="InterPro" id="IPR008271">
    <property type="entry name" value="Ser/Thr_kinase_AS"/>
</dbReference>
<dbReference type="FunFam" id="3.30.200.20:FF:000538">
    <property type="entry name" value="Putative Casein kinase I"/>
    <property type="match status" value="1"/>
</dbReference>
<dbReference type="Pfam" id="PF00069">
    <property type="entry name" value="Pkinase"/>
    <property type="match status" value="1"/>
</dbReference>
<evidence type="ECO:0000256" key="11">
    <source>
        <dbReference type="RuleBase" id="RU000304"/>
    </source>
</evidence>
<dbReference type="Gene3D" id="1.10.510.10">
    <property type="entry name" value="Transferase(Phosphotransferase) domain 1"/>
    <property type="match status" value="1"/>
</dbReference>
<dbReference type="OrthoDB" id="5800476at2759"/>
<keyword evidence="3 11" id="KW-0723">Serine/threonine-protein kinase</keyword>
<evidence type="ECO:0000256" key="12">
    <source>
        <dbReference type="SAM" id="MobiDB-lite"/>
    </source>
</evidence>
<evidence type="ECO:0000256" key="10">
    <source>
        <dbReference type="PROSITE-ProRule" id="PRU10141"/>
    </source>
</evidence>
<comment type="catalytic activity">
    <reaction evidence="8">
        <text>L-threonyl-[protein] + ATP = O-phospho-L-threonyl-[protein] + ADP + H(+)</text>
        <dbReference type="Rhea" id="RHEA:46608"/>
        <dbReference type="Rhea" id="RHEA-COMP:11060"/>
        <dbReference type="Rhea" id="RHEA-COMP:11605"/>
        <dbReference type="ChEBI" id="CHEBI:15378"/>
        <dbReference type="ChEBI" id="CHEBI:30013"/>
        <dbReference type="ChEBI" id="CHEBI:30616"/>
        <dbReference type="ChEBI" id="CHEBI:61977"/>
        <dbReference type="ChEBI" id="CHEBI:456216"/>
        <dbReference type="EC" id="2.7.11.1"/>
    </reaction>
</comment>
<dbReference type="FunFam" id="1.10.510.10:FF:000160">
    <property type="entry name" value="Casein kinase I 1"/>
    <property type="match status" value="1"/>
</dbReference>
<evidence type="ECO:0000256" key="8">
    <source>
        <dbReference type="ARBA" id="ARBA00047899"/>
    </source>
</evidence>
<name>A0A0C3BAC8_SERVB</name>
<keyword evidence="5 10" id="KW-0547">Nucleotide-binding</keyword>
<keyword evidence="4" id="KW-0808">Transferase</keyword>
<dbReference type="Proteomes" id="UP000054097">
    <property type="component" value="Unassembled WGS sequence"/>
</dbReference>
<keyword evidence="15" id="KW-1185">Reference proteome</keyword>
<sequence length="484" mass="53309">MSTSSHTNGPNIVGNYYKVGKKIGEGSFGVIFEGTNLLNSSQVAIKFEPRKSEAPQLRDECRSYRILNGCQGIPQIYHFGSEGLHNVLVIELLGPSMEDLFDMCGRKFSIKTACLVARQMISRVQTVHEKNLIYRDIKPDNFLIGRPGTKTANLVHMVDFGMAKQYRDPKTKQHIPYRERKSLSGTARYMSINTHLGREQSRRDDLEALGHVFMYFVRGGLPWQGLKAATNKQKYEKIGEKKQTTPIKELAEGFPEEFSIYLNYVRKLGFEETPDYDFLRELFLKVLKNQGETDDGVFDWMLLNGGKGWENNPTPHPTQRRAAAQQQQQQNRASQQISNGPQVPALARHGSKQRKATGLAITSTPATPSSAGAHVAVPAPSPKPGIHRQSSHQMGGTTIGTQPYSTQAMRAPSDIHGQANTLDGSAVAYGRQSPMVASAVGPRITDVHASGLDARAQEAQQMHAPQHKSGGGGGLWSVLTCKCG</sequence>
<dbReference type="InterPro" id="IPR011009">
    <property type="entry name" value="Kinase-like_dom_sf"/>
</dbReference>
<dbReference type="GO" id="GO:0000324">
    <property type="term" value="C:fungal-type vacuole"/>
    <property type="evidence" value="ECO:0007669"/>
    <property type="project" value="UniProtKB-ARBA"/>
</dbReference>
<evidence type="ECO:0000313" key="15">
    <source>
        <dbReference type="Proteomes" id="UP000054097"/>
    </source>
</evidence>
<dbReference type="InterPro" id="IPR050235">
    <property type="entry name" value="CK1_Ser-Thr_kinase"/>
</dbReference>
<evidence type="ECO:0000256" key="1">
    <source>
        <dbReference type="ARBA" id="ARBA00005926"/>
    </source>
</evidence>
<evidence type="ECO:0000256" key="6">
    <source>
        <dbReference type="ARBA" id="ARBA00022777"/>
    </source>
</evidence>
<dbReference type="SMART" id="SM00220">
    <property type="entry name" value="S_TKc"/>
    <property type="match status" value="1"/>
</dbReference>
<evidence type="ECO:0000256" key="2">
    <source>
        <dbReference type="ARBA" id="ARBA00012513"/>
    </source>
</evidence>
<dbReference type="PROSITE" id="PS00107">
    <property type="entry name" value="PROTEIN_KINASE_ATP"/>
    <property type="match status" value="1"/>
</dbReference>
<dbReference type="EC" id="2.7.11.1" evidence="2"/>
<feature type="domain" description="Protein kinase" evidence="13">
    <location>
        <begin position="17"/>
        <end position="284"/>
    </location>
</feature>
<evidence type="ECO:0000313" key="14">
    <source>
        <dbReference type="EMBL" id="KIM29064.1"/>
    </source>
</evidence>
<evidence type="ECO:0000256" key="9">
    <source>
        <dbReference type="ARBA" id="ARBA00048679"/>
    </source>
</evidence>
<dbReference type="STRING" id="933852.A0A0C3BAC8"/>
<accession>A0A0C3BAC8</accession>
<comment type="similarity">
    <text evidence="1">Belongs to the protein kinase superfamily. CK1 Ser/Thr protein kinase family. Casein kinase I subfamily.</text>
</comment>
<dbReference type="GO" id="GO:0005524">
    <property type="term" value="F:ATP binding"/>
    <property type="evidence" value="ECO:0007669"/>
    <property type="project" value="UniProtKB-UniRule"/>
</dbReference>
<evidence type="ECO:0000256" key="7">
    <source>
        <dbReference type="ARBA" id="ARBA00022840"/>
    </source>
</evidence>
<feature type="compositionally biased region" description="Polar residues" evidence="12">
    <location>
        <begin position="391"/>
        <end position="404"/>
    </location>
</feature>
<dbReference type="InterPro" id="IPR017441">
    <property type="entry name" value="Protein_kinase_ATP_BS"/>
</dbReference>
<dbReference type="AlphaFoldDB" id="A0A0C3BAC8"/>
<proteinExistence type="inferred from homology"/>
<reference evidence="14 15" key="1">
    <citation type="submission" date="2014-04" db="EMBL/GenBank/DDBJ databases">
        <authorList>
            <consortium name="DOE Joint Genome Institute"/>
            <person name="Kuo A."/>
            <person name="Zuccaro A."/>
            <person name="Kohler A."/>
            <person name="Nagy L.G."/>
            <person name="Floudas D."/>
            <person name="Copeland A."/>
            <person name="Barry K.W."/>
            <person name="Cichocki N."/>
            <person name="Veneault-Fourrey C."/>
            <person name="LaButti K."/>
            <person name="Lindquist E.A."/>
            <person name="Lipzen A."/>
            <person name="Lundell T."/>
            <person name="Morin E."/>
            <person name="Murat C."/>
            <person name="Sun H."/>
            <person name="Tunlid A."/>
            <person name="Henrissat B."/>
            <person name="Grigoriev I.V."/>
            <person name="Hibbett D.S."/>
            <person name="Martin F."/>
            <person name="Nordberg H.P."/>
            <person name="Cantor M.N."/>
            <person name="Hua S.X."/>
        </authorList>
    </citation>
    <scope>NUCLEOTIDE SEQUENCE [LARGE SCALE GENOMIC DNA]</scope>
    <source>
        <strain evidence="14 15">MAFF 305830</strain>
    </source>
</reference>
<dbReference type="CDD" id="cd14127">
    <property type="entry name" value="STKc_CK1_fungal"/>
    <property type="match status" value="1"/>
</dbReference>
<keyword evidence="6" id="KW-0418">Kinase</keyword>
<dbReference type="SUPFAM" id="SSF56112">
    <property type="entry name" value="Protein kinase-like (PK-like)"/>
    <property type="match status" value="1"/>
</dbReference>
<gene>
    <name evidence="14" type="ORF">M408DRAFT_127593</name>
</gene>
<organism evidence="14 15">
    <name type="scientific">Serendipita vermifera MAFF 305830</name>
    <dbReference type="NCBI Taxonomy" id="933852"/>
    <lineage>
        <taxon>Eukaryota</taxon>
        <taxon>Fungi</taxon>
        <taxon>Dikarya</taxon>
        <taxon>Basidiomycota</taxon>
        <taxon>Agaricomycotina</taxon>
        <taxon>Agaricomycetes</taxon>
        <taxon>Sebacinales</taxon>
        <taxon>Serendipitaceae</taxon>
        <taxon>Serendipita</taxon>
    </lineage>
</organism>
<feature type="compositionally biased region" description="Polar residues" evidence="12">
    <location>
        <begin position="360"/>
        <end position="370"/>
    </location>
</feature>
<protein>
    <recommendedName>
        <fullName evidence="2">non-specific serine/threonine protein kinase</fullName>
        <ecNumber evidence="2">2.7.11.1</ecNumber>
    </recommendedName>
</protein>
<dbReference type="PROSITE" id="PS50011">
    <property type="entry name" value="PROTEIN_KINASE_DOM"/>
    <property type="match status" value="1"/>
</dbReference>
<comment type="catalytic activity">
    <reaction evidence="9">
        <text>L-seryl-[protein] + ATP = O-phospho-L-seryl-[protein] + ADP + H(+)</text>
        <dbReference type="Rhea" id="RHEA:17989"/>
        <dbReference type="Rhea" id="RHEA-COMP:9863"/>
        <dbReference type="Rhea" id="RHEA-COMP:11604"/>
        <dbReference type="ChEBI" id="CHEBI:15378"/>
        <dbReference type="ChEBI" id="CHEBI:29999"/>
        <dbReference type="ChEBI" id="CHEBI:30616"/>
        <dbReference type="ChEBI" id="CHEBI:83421"/>
        <dbReference type="ChEBI" id="CHEBI:456216"/>
        <dbReference type="EC" id="2.7.11.1"/>
    </reaction>
</comment>
<dbReference type="PANTHER" id="PTHR11909">
    <property type="entry name" value="CASEIN KINASE-RELATED"/>
    <property type="match status" value="1"/>
</dbReference>